<keyword evidence="4" id="KW-1185">Reference proteome</keyword>
<dbReference type="OrthoDB" id="5503327at2"/>
<dbReference type="Proteomes" id="UP000440224">
    <property type="component" value="Unassembled WGS sequence"/>
</dbReference>
<protein>
    <recommendedName>
        <fullName evidence="5">MlpA protein</fullName>
    </recommendedName>
</protein>
<evidence type="ECO:0000256" key="2">
    <source>
        <dbReference type="SAM" id="SignalP"/>
    </source>
</evidence>
<evidence type="ECO:0000256" key="1">
    <source>
        <dbReference type="SAM" id="MobiDB-lite"/>
    </source>
</evidence>
<evidence type="ECO:0000313" key="3">
    <source>
        <dbReference type="EMBL" id="MRG93618.1"/>
    </source>
</evidence>
<reference evidence="3 4" key="1">
    <citation type="submission" date="2019-10" db="EMBL/GenBank/DDBJ databases">
        <title>A soil myxobacterium in the family Polyangiaceae.</title>
        <authorList>
            <person name="Li Y."/>
            <person name="Wang J."/>
        </authorList>
    </citation>
    <scope>NUCLEOTIDE SEQUENCE [LARGE SCALE GENOMIC DNA]</scope>
    <source>
        <strain evidence="3 4">DSM 14734</strain>
    </source>
</reference>
<dbReference type="PROSITE" id="PS51257">
    <property type="entry name" value="PROKAR_LIPOPROTEIN"/>
    <property type="match status" value="1"/>
</dbReference>
<feature type="chain" id="PRO_5027083639" description="MlpA protein" evidence="2">
    <location>
        <begin position="24"/>
        <end position="268"/>
    </location>
</feature>
<feature type="region of interest" description="Disordered" evidence="1">
    <location>
        <begin position="212"/>
        <end position="244"/>
    </location>
</feature>
<name>A0A6N7PNL0_9BACT</name>
<evidence type="ECO:0008006" key="5">
    <source>
        <dbReference type="Google" id="ProtNLM"/>
    </source>
</evidence>
<feature type="compositionally biased region" description="Acidic residues" evidence="1">
    <location>
        <begin position="218"/>
        <end position="227"/>
    </location>
</feature>
<dbReference type="RefSeq" id="WP_153820429.1">
    <property type="nucleotide sequence ID" value="NZ_WJIE01000004.1"/>
</dbReference>
<gene>
    <name evidence="3" type="ORF">GF068_17120</name>
</gene>
<dbReference type="EMBL" id="WJIE01000004">
    <property type="protein sequence ID" value="MRG93618.1"/>
    <property type="molecule type" value="Genomic_DNA"/>
</dbReference>
<proteinExistence type="predicted"/>
<accession>A0A6N7PNL0</accession>
<feature type="signal peptide" evidence="2">
    <location>
        <begin position="1"/>
        <end position="23"/>
    </location>
</feature>
<comment type="caution">
    <text evidence="3">The sequence shown here is derived from an EMBL/GenBank/DDBJ whole genome shotgun (WGS) entry which is preliminary data.</text>
</comment>
<sequence length="268" mass="27743">MKRGPSFLAAVILALGAAMFGSASCSQPPIQCVAGHGPFIAKYTLVEGTGTCADLVGEEIGVATFLAPNADGTGADYDARSIAVQSDTFGGLVQEREGLGAGEDDLPYALGAYTTNPDERDLCFAGGAAGTAALAPAELDLPEAEVMDSMGNPITLPARRLRQTWEDLSLYVTAAAPGTQMVGTMTYEDLIEGCSATYTFVALFPAVPCAKAGPDGEPTNEPDDALCDPEGNAAEGRTPSGINPDYRVKCDPTLLYCVLDEPPRAAPR</sequence>
<organism evidence="3 4">
    <name type="scientific">Polyangium spumosum</name>
    <dbReference type="NCBI Taxonomy" id="889282"/>
    <lineage>
        <taxon>Bacteria</taxon>
        <taxon>Pseudomonadati</taxon>
        <taxon>Myxococcota</taxon>
        <taxon>Polyangia</taxon>
        <taxon>Polyangiales</taxon>
        <taxon>Polyangiaceae</taxon>
        <taxon>Polyangium</taxon>
    </lineage>
</organism>
<evidence type="ECO:0000313" key="4">
    <source>
        <dbReference type="Proteomes" id="UP000440224"/>
    </source>
</evidence>
<keyword evidence="2" id="KW-0732">Signal</keyword>
<dbReference type="AlphaFoldDB" id="A0A6N7PNL0"/>